<accession>A0A6J6WQJ3</accession>
<dbReference type="EMBL" id="CAEZZU010000194">
    <property type="protein sequence ID" value="CAB4787551.1"/>
    <property type="molecule type" value="Genomic_DNA"/>
</dbReference>
<dbReference type="InterPro" id="IPR000182">
    <property type="entry name" value="GNAT_dom"/>
</dbReference>
<sequence length="186" mass="20786">MDDGFSVLVSTDLVTIRRFIATDIETLHAYRNHPEIGKQQSWLMPWDYDDAVMFVAEMAMRDPLFERGEWAHLAIERVGHEGLIGDIGVLWQVDDDVAEIVFTLAPDHRSLGVMTECIQAICTEITASLSLRLVAAVVEIDNDPARDLLERCGFAPVALDGEEEVVYAWRTGGWPMKAESQPPASE</sequence>
<protein>
    <submittedName>
        <fullName evidence="2">Unannotated protein</fullName>
    </submittedName>
</protein>
<evidence type="ECO:0000313" key="2">
    <source>
        <dbReference type="EMBL" id="CAB4787551.1"/>
    </source>
</evidence>
<dbReference type="InterPro" id="IPR016181">
    <property type="entry name" value="Acyl_CoA_acyltransferase"/>
</dbReference>
<dbReference type="PANTHER" id="PTHR43792">
    <property type="entry name" value="GNAT FAMILY, PUTATIVE (AFU_ORTHOLOGUE AFUA_3G00765)-RELATED-RELATED"/>
    <property type="match status" value="1"/>
</dbReference>
<evidence type="ECO:0000259" key="1">
    <source>
        <dbReference type="PROSITE" id="PS51186"/>
    </source>
</evidence>
<organism evidence="2">
    <name type="scientific">freshwater metagenome</name>
    <dbReference type="NCBI Taxonomy" id="449393"/>
    <lineage>
        <taxon>unclassified sequences</taxon>
        <taxon>metagenomes</taxon>
        <taxon>ecological metagenomes</taxon>
    </lineage>
</organism>
<dbReference type="GO" id="GO:0016747">
    <property type="term" value="F:acyltransferase activity, transferring groups other than amino-acyl groups"/>
    <property type="evidence" value="ECO:0007669"/>
    <property type="project" value="InterPro"/>
</dbReference>
<dbReference type="SUPFAM" id="SSF55729">
    <property type="entry name" value="Acyl-CoA N-acyltransferases (Nat)"/>
    <property type="match status" value="1"/>
</dbReference>
<dbReference type="PROSITE" id="PS51186">
    <property type="entry name" value="GNAT"/>
    <property type="match status" value="1"/>
</dbReference>
<proteinExistence type="predicted"/>
<dbReference type="AlphaFoldDB" id="A0A6J6WQJ3"/>
<feature type="domain" description="N-acetyltransferase" evidence="1">
    <location>
        <begin position="14"/>
        <end position="181"/>
    </location>
</feature>
<dbReference type="Pfam" id="PF13302">
    <property type="entry name" value="Acetyltransf_3"/>
    <property type="match status" value="1"/>
</dbReference>
<reference evidence="2" key="1">
    <citation type="submission" date="2020-05" db="EMBL/GenBank/DDBJ databases">
        <authorList>
            <person name="Chiriac C."/>
            <person name="Salcher M."/>
            <person name="Ghai R."/>
            <person name="Kavagutti S V."/>
        </authorList>
    </citation>
    <scope>NUCLEOTIDE SEQUENCE</scope>
</reference>
<dbReference type="Gene3D" id="3.40.630.30">
    <property type="match status" value="1"/>
</dbReference>
<dbReference type="InterPro" id="IPR051531">
    <property type="entry name" value="N-acetyltransferase"/>
</dbReference>
<gene>
    <name evidence="2" type="ORF">UFOPK2925_01204</name>
</gene>
<name>A0A6J6WQJ3_9ZZZZ</name>